<dbReference type="InterPro" id="IPR048631">
    <property type="entry name" value="SecD_1st"/>
</dbReference>
<dbReference type="NCBIfam" id="TIGR01129">
    <property type="entry name" value="secD"/>
    <property type="match status" value="1"/>
</dbReference>
<dbReference type="InterPro" id="IPR054384">
    <property type="entry name" value="SecDF_P1_head"/>
</dbReference>
<dbReference type="SUPFAM" id="SSF82866">
    <property type="entry name" value="Multidrug efflux transporter AcrB transmembrane domain"/>
    <property type="match status" value="2"/>
</dbReference>
<feature type="transmembrane region" description="Helical" evidence="9">
    <location>
        <begin position="545"/>
        <end position="564"/>
    </location>
</feature>
<dbReference type="Pfam" id="PF22599">
    <property type="entry name" value="SecDF_P1_head"/>
    <property type="match status" value="1"/>
</dbReference>
<feature type="transmembrane region" description="Helical" evidence="9">
    <location>
        <begin position="641"/>
        <end position="665"/>
    </location>
</feature>
<dbReference type="HAMAP" id="MF_01463_B">
    <property type="entry name" value="SecD_B"/>
    <property type="match status" value="1"/>
</dbReference>
<evidence type="ECO:0000256" key="1">
    <source>
        <dbReference type="ARBA" id="ARBA00004651"/>
    </source>
</evidence>
<dbReference type="InterPro" id="IPR022645">
    <property type="entry name" value="SecD/SecF_bac"/>
</dbReference>
<dbReference type="FunFam" id="1.20.1640.10:FF:000004">
    <property type="entry name" value="Protein translocase subunit SecD"/>
    <property type="match status" value="1"/>
</dbReference>
<name>A0A4D7KBC7_9BACT</name>
<evidence type="ECO:0000259" key="12">
    <source>
        <dbReference type="Pfam" id="PF02355"/>
    </source>
</evidence>
<comment type="caution">
    <text evidence="9">Lacks conserved residue(s) required for the propagation of feature annotation.</text>
</comment>
<dbReference type="Proteomes" id="UP000298616">
    <property type="component" value="Chromosome"/>
</dbReference>
<dbReference type="PANTHER" id="PTHR30081:SF1">
    <property type="entry name" value="PROTEIN TRANSLOCASE SUBUNIT SECD"/>
    <property type="match status" value="1"/>
</dbReference>
<dbReference type="Gene3D" id="3.30.70.3220">
    <property type="match status" value="1"/>
</dbReference>
<keyword evidence="2 9" id="KW-0813">Transport</keyword>
<keyword evidence="7 9" id="KW-0811">Translocation</keyword>
<evidence type="ECO:0000259" key="13">
    <source>
        <dbReference type="Pfam" id="PF21760"/>
    </source>
</evidence>
<keyword evidence="6 9" id="KW-1133">Transmembrane helix</keyword>
<evidence type="ECO:0000259" key="14">
    <source>
        <dbReference type="Pfam" id="PF22599"/>
    </source>
</evidence>
<dbReference type="GO" id="GO:0005886">
    <property type="term" value="C:plasma membrane"/>
    <property type="evidence" value="ECO:0007669"/>
    <property type="project" value="UniProtKB-SubCell"/>
</dbReference>
<evidence type="ECO:0000256" key="11">
    <source>
        <dbReference type="SAM" id="MobiDB-lite"/>
    </source>
</evidence>
<dbReference type="InterPro" id="IPR005665">
    <property type="entry name" value="SecF_bac"/>
</dbReference>
<comment type="subunit">
    <text evidence="10">Forms a complex with SecD. Part of the essential Sec protein translocation apparatus which comprises SecA, SecYEG and auxiliary proteins SecDF. Other proteins may also be involved.</text>
</comment>
<keyword evidence="4 9" id="KW-0812">Transmembrane</keyword>
<dbReference type="Pfam" id="PF07549">
    <property type="entry name" value="Sec_GG"/>
    <property type="match status" value="2"/>
</dbReference>
<comment type="similarity">
    <text evidence="9">Belongs to the SecD/SecF family. SecD subfamily.</text>
</comment>
<dbReference type="OrthoDB" id="9805019at2"/>
<keyword evidence="8 9" id="KW-0472">Membrane</keyword>
<feature type="domain" description="Protein translocase subunit SecDF P1" evidence="13">
    <location>
        <begin position="184"/>
        <end position="242"/>
    </location>
</feature>
<dbReference type="PANTHER" id="PTHR30081">
    <property type="entry name" value="PROTEIN-EXPORT MEMBRANE PROTEIN SEC"/>
    <property type="match status" value="1"/>
</dbReference>
<comment type="similarity">
    <text evidence="10">Belongs to the SecD/SecF family. SecF subfamily.</text>
</comment>
<evidence type="ECO:0000256" key="10">
    <source>
        <dbReference type="HAMAP-Rule" id="MF_01464"/>
    </source>
</evidence>
<evidence type="ECO:0000256" key="5">
    <source>
        <dbReference type="ARBA" id="ARBA00022927"/>
    </source>
</evidence>
<feature type="transmembrane region" description="Helical" evidence="9">
    <location>
        <begin position="518"/>
        <end position="538"/>
    </location>
</feature>
<dbReference type="RefSeq" id="WP_137092300.1">
    <property type="nucleotide sequence ID" value="NZ_CP028923.1"/>
</dbReference>
<reference evidence="15 16" key="1">
    <citation type="submission" date="2018-04" db="EMBL/GenBank/DDBJ databases">
        <title>Complete genome uncultured novel isolate.</title>
        <authorList>
            <person name="Merlino G."/>
        </authorList>
    </citation>
    <scope>NUCLEOTIDE SEQUENCE [LARGE SCALE GENOMIC DNA]</scope>
    <source>
        <strain evidence="16">R1DC9</strain>
    </source>
</reference>
<dbReference type="KEGG" id="fpf:DCC35_19200"/>
<dbReference type="NCBIfam" id="NF009585">
    <property type="entry name" value="PRK13024.1-5"/>
    <property type="match status" value="1"/>
</dbReference>
<dbReference type="GO" id="GO:0043952">
    <property type="term" value="P:protein transport by the Sec complex"/>
    <property type="evidence" value="ECO:0007669"/>
    <property type="project" value="UniProtKB-UniRule"/>
</dbReference>
<evidence type="ECO:0000256" key="7">
    <source>
        <dbReference type="ARBA" id="ARBA00023010"/>
    </source>
</evidence>
<feature type="transmembrane region" description="Helical" evidence="9">
    <location>
        <begin position="867"/>
        <end position="889"/>
    </location>
</feature>
<organism evidence="15 16">
    <name type="scientific">Mangrovivirga cuniculi</name>
    <dbReference type="NCBI Taxonomy" id="2715131"/>
    <lineage>
        <taxon>Bacteria</taxon>
        <taxon>Pseudomonadati</taxon>
        <taxon>Bacteroidota</taxon>
        <taxon>Cytophagia</taxon>
        <taxon>Cytophagales</taxon>
        <taxon>Mangrovivirgaceae</taxon>
        <taxon>Mangrovivirga</taxon>
    </lineage>
</organism>
<gene>
    <name evidence="10" type="primary">secF</name>
    <name evidence="9" type="synonym">secD</name>
    <name evidence="15" type="ORF">DCC35_19200</name>
</gene>
<dbReference type="GO" id="GO:0015450">
    <property type="term" value="F:protein-transporting ATPase activity"/>
    <property type="evidence" value="ECO:0007669"/>
    <property type="project" value="InterPro"/>
</dbReference>
<sequence length="1002" mass="109890">MRNKGFVIFLTVLISLLCIYYLSFTVVATQVKENAQEFATRTDGTVDFAKQDAYLDSISDETVYNLGVTQFTYREVQNYTLNLGLDLQGGMHVTLAVSPVEIVKSLAVDPEEPAVNVAIEKANEIQKETGENFVSAFQKAFKEDNPNTPLADIFASAANRERIDFNSTDDQVIEVINEEVKGAIERAEEILKKRLDRFGTTQPNIQRVAGTERIQIELPGVQNKERVRNIVSGVAKLEFWEVYEFSEIQDGFSFIDQVLRAEQKEEEADEDLETLTQDDVVADTDTTTEEVASADSLSDTTTSSLEEELASEDASDSLSQTATSPLQELFTIVPDQNNRNRYYIYAQVEDTARINEVLSRKDISNAFPNDIQFAWTTELVEFQDGSKQLELITLQLGRRKMPKLTGEAIENATQTLDERQSPAVSMSMNPEGARIWRDMTGNNVNRRIAIVLDDYVLSAPNVTQEIPGGQSSISGNFEIQEAADLANMLKAGALPAPVKIVEEAIIGPTLGKKAQNQGLISIFVGLGLVLIFVVMYYAKGGLVANLALIFNIFFVIGILAQLNAALTLPGIAGIVLTIGMAIDANVLIFERIREELRNGVSLLKAIDNGYGKAWSSIVDANVTTFIIAVVLYVIGTGPVKGFAITLIIGIISSFFSAVFISRVIIEKIANKHNEKSMTFSTPFSKNLFTNFNIDFLGKRKTAYITSAAVIIIGLGVVFTSGLNFGVDFTGGRSYVVAFDEPASPTTLKTGLMKQFDGKSTEAKLYDANNVVKITTSYLINDESIEADEQVESKLIEGISEITGAEFKANAQQIEEGTFTIQSSSKVDPSIAEDIKNTSWESGILALVLIFLYILVRFRRWQFSAGAVVALFHDTLIVISAFAIAGLFGFQFEIDQVFVAAILTIIGYSINDTVVVFDRIRESLGMKSGKDLNTNVNGAINDTLSRTLMTSMTTLLVVLVLLIFGGEVLRGFSFALFIGILIGTYSSVFVATPVAVDLSKEDK</sequence>
<feature type="domain" description="SecDF P1 head subdomain" evidence="14">
    <location>
        <begin position="400"/>
        <end position="496"/>
    </location>
</feature>
<evidence type="ECO:0000313" key="15">
    <source>
        <dbReference type="EMBL" id="QCK16708.1"/>
    </source>
</evidence>
<dbReference type="Pfam" id="PF21760">
    <property type="entry name" value="SecD_1st"/>
    <property type="match status" value="1"/>
</dbReference>
<evidence type="ECO:0000256" key="8">
    <source>
        <dbReference type="ARBA" id="ARBA00023136"/>
    </source>
</evidence>
<feature type="transmembrane region" description="Helical" evidence="9">
    <location>
        <begin position="837"/>
        <end position="855"/>
    </location>
</feature>
<dbReference type="AlphaFoldDB" id="A0A4D7KBC7"/>
<keyword evidence="5 9" id="KW-0653">Protein transport</keyword>
<evidence type="ECO:0000256" key="3">
    <source>
        <dbReference type="ARBA" id="ARBA00022475"/>
    </source>
</evidence>
<feature type="compositionally biased region" description="Acidic residues" evidence="11">
    <location>
        <begin position="305"/>
        <end position="315"/>
    </location>
</feature>
<dbReference type="NCBIfam" id="TIGR00966">
    <property type="entry name" value="transloc_SecF"/>
    <property type="match status" value="1"/>
</dbReference>
<dbReference type="HAMAP" id="MF_01464_B">
    <property type="entry name" value="SecF_B"/>
    <property type="match status" value="1"/>
</dbReference>
<feature type="transmembrane region" description="Helical" evidence="9">
    <location>
        <begin position="971"/>
        <end position="995"/>
    </location>
</feature>
<feature type="domain" description="Protein export membrane protein SecD/SecF C-terminal" evidence="12">
    <location>
        <begin position="810"/>
        <end position="999"/>
    </location>
</feature>
<feature type="transmembrane region" description="Helical" evidence="9">
    <location>
        <begin position="702"/>
        <end position="724"/>
    </location>
</feature>
<dbReference type="InterPro" id="IPR005791">
    <property type="entry name" value="SecD"/>
</dbReference>
<protein>
    <recommendedName>
        <fullName evidence="9 10">Multifunctional fusion protein</fullName>
    </recommendedName>
    <domain>
        <recommendedName>
            <fullName evidence="9">Protein translocase subunit SecD</fullName>
        </recommendedName>
    </domain>
    <domain>
        <recommendedName>
            <fullName evidence="10">Protein-export membrane protein SecF</fullName>
        </recommendedName>
    </domain>
</protein>
<dbReference type="EMBL" id="CP028923">
    <property type="protein sequence ID" value="QCK16708.1"/>
    <property type="molecule type" value="Genomic_DNA"/>
</dbReference>
<accession>A0A4D7KBC7</accession>
<dbReference type="NCBIfam" id="TIGR00916">
    <property type="entry name" value="2A0604s01"/>
    <property type="match status" value="2"/>
</dbReference>
<feature type="transmembrane region" description="Helical" evidence="9">
    <location>
        <begin position="947"/>
        <end position="965"/>
    </location>
</feature>
<dbReference type="InterPro" id="IPR048634">
    <property type="entry name" value="SecD_SecF_C"/>
</dbReference>
<evidence type="ECO:0000256" key="6">
    <source>
        <dbReference type="ARBA" id="ARBA00022989"/>
    </source>
</evidence>
<comment type="function">
    <text evidence="9">Part of the Sec protein translocase complex. Interacts with the SecYEG preprotein conducting channel. SecDF uses the proton motive force (PMF) to complete protein translocation after the ATP-dependent function of SecA.</text>
</comment>
<dbReference type="Gene3D" id="1.20.1640.10">
    <property type="entry name" value="Multidrug efflux transporter AcrB transmembrane domain"/>
    <property type="match status" value="2"/>
</dbReference>
<feature type="domain" description="Protein export membrane protein SecD/SecF C-terminal" evidence="12">
    <location>
        <begin position="498"/>
        <end position="670"/>
    </location>
</feature>
<dbReference type="InterPro" id="IPR055344">
    <property type="entry name" value="SecD_SecF_C_bact"/>
</dbReference>
<keyword evidence="3 9" id="KW-1003">Cell membrane</keyword>
<dbReference type="Gene3D" id="3.30.1360.200">
    <property type="match status" value="1"/>
</dbReference>
<dbReference type="InterPro" id="IPR022646">
    <property type="entry name" value="SecD/SecF_CS"/>
</dbReference>
<feature type="transmembrane region" description="Helical" evidence="9">
    <location>
        <begin position="570"/>
        <end position="592"/>
    </location>
</feature>
<proteinExistence type="inferred from homology"/>
<feature type="transmembrane region" description="Helical" evidence="9">
    <location>
        <begin position="895"/>
        <end position="916"/>
    </location>
</feature>
<comment type="subunit">
    <text evidence="9">Forms a complex with SecF. Part of the essential Sec protein translocation apparatus which comprises SecA, SecYEG and auxiliary proteins SecDF. Other proteins may also be involved.</text>
</comment>
<dbReference type="GO" id="GO:0006605">
    <property type="term" value="P:protein targeting"/>
    <property type="evidence" value="ECO:0007669"/>
    <property type="project" value="UniProtKB-UniRule"/>
</dbReference>
<comment type="subcellular location">
    <subcellularLocation>
        <location evidence="1 9">Cell membrane</location>
        <topology evidence="1 9">Multi-pass membrane protein</topology>
    </subcellularLocation>
</comment>
<dbReference type="InterPro" id="IPR022813">
    <property type="entry name" value="SecD/SecF_arch_bac"/>
</dbReference>
<evidence type="ECO:0000256" key="2">
    <source>
        <dbReference type="ARBA" id="ARBA00022448"/>
    </source>
</evidence>
<dbReference type="Pfam" id="PF02355">
    <property type="entry name" value="SecD_SecF_C"/>
    <property type="match status" value="2"/>
</dbReference>
<evidence type="ECO:0000313" key="16">
    <source>
        <dbReference type="Proteomes" id="UP000298616"/>
    </source>
</evidence>
<dbReference type="GO" id="GO:0065002">
    <property type="term" value="P:intracellular protein transmembrane transport"/>
    <property type="evidence" value="ECO:0007669"/>
    <property type="project" value="UniProtKB-UniRule"/>
</dbReference>
<dbReference type="PRINTS" id="PR01755">
    <property type="entry name" value="SECFTRNLCASE"/>
</dbReference>
<keyword evidence="16" id="KW-1185">Reference proteome</keyword>
<feature type="region of interest" description="Disordered" evidence="11">
    <location>
        <begin position="265"/>
        <end position="322"/>
    </location>
</feature>
<feature type="transmembrane region" description="Helical" evidence="9">
    <location>
        <begin position="613"/>
        <end position="635"/>
    </location>
</feature>
<evidence type="ECO:0000256" key="9">
    <source>
        <dbReference type="HAMAP-Rule" id="MF_01463"/>
    </source>
</evidence>
<evidence type="ECO:0000256" key="4">
    <source>
        <dbReference type="ARBA" id="ARBA00022692"/>
    </source>
</evidence>
<feature type="compositionally biased region" description="Low complexity" evidence="11">
    <location>
        <begin position="289"/>
        <end position="304"/>
    </location>
</feature>